<accession>A0A1L6JG16</accession>
<evidence type="ECO:0000313" key="3">
    <source>
        <dbReference type="Proteomes" id="UP000185161"/>
    </source>
</evidence>
<dbReference type="AlphaFoldDB" id="A0A1L6JG16"/>
<reference evidence="2 4" key="3">
    <citation type="submission" date="2018-07" db="EMBL/GenBank/DDBJ databases">
        <title>Genomic and Epidemiologic Investigation of an Indolent Hospital Outbreak.</title>
        <authorList>
            <person name="Johnson R.C."/>
            <person name="Deming C."/>
            <person name="Conlan S."/>
            <person name="Zellmer C.J."/>
            <person name="Michelin A.V."/>
            <person name="Lee-Lin S."/>
            <person name="Thomas P.J."/>
            <person name="Park M."/>
            <person name="Weingarten R.A."/>
            <person name="Less J."/>
            <person name="Dekker J.P."/>
            <person name="Frank K.M."/>
            <person name="Musser K.A."/>
            <person name="Mcquiston J.R."/>
            <person name="Henderson D.K."/>
            <person name="Lau A.F."/>
            <person name="Palmore T.N."/>
            <person name="Segre J.A."/>
        </authorList>
    </citation>
    <scope>NUCLEOTIDE SEQUENCE [LARGE SCALE GENOMIC DNA]</scope>
    <source>
        <strain evidence="2 4">SK-NIH.Env10_0317</strain>
    </source>
</reference>
<name>A0A1L6JG16_9SPHN</name>
<gene>
    <name evidence="1" type="ORF">BRX40_05715</name>
    <name evidence="2" type="ORF">CA257_00295</name>
</gene>
<dbReference type="EMBL" id="CP018820">
    <property type="protein sequence ID" value="APR54838.1"/>
    <property type="molecule type" value="Genomic_DNA"/>
</dbReference>
<sequence length="165" mass="18363">MEGAALPPVAWTFEAVQDRLVEAMLTCWRHPDRERGWQRVRSTWPEITRELGAGDYDARGGESTSSDVAIRPASLTRRDVREMEEAFGWMGAIAPDDRKIVGLAITQLARGRREVAWRVVLRSMGLRHGSDGMRMRYGRAIAAVADRLNGGNPRASVSTPEKCDA</sequence>
<organism evidence="1 3">
    <name type="scientific">Sphingomonas koreensis</name>
    <dbReference type="NCBI Taxonomy" id="93064"/>
    <lineage>
        <taxon>Bacteria</taxon>
        <taxon>Pseudomonadati</taxon>
        <taxon>Pseudomonadota</taxon>
        <taxon>Alphaproteobacteria</taxon>
        <taxon>Sphingomonadales</taxon>
        <taxon>Sphingomonadaceae</taxon>
        <taxon>Sphingomonas</taxon>
    </lineage>
</organism>
<evidence type="ECO:0000313" key="1">
    <source>
        <dbReference type="EMBL" id="APR54838.1"/>
    </source>
</evidence>
<dbReference type="EMBL" id="QQWO01000001">
    <property type="protein sequence ID" value="RSV08366.1"/>
    <property type="molecule type" value="Genomic_DNA"/>
</dbReference>
<evidence type="ECO:0000313" key="4">
    <source>
        <dbReference type="Proteomes" id="UP000286681"/>
    </source>
</evidence>
<reference evidence="3" key="2">
    <citation type="submission" date="2016-12" db="EMBL/GenBank/DDBJ databases">
        <title>Whole genome sequencing of Sphingomonas sp. ABOJV.</title>
        <authorList>
            <person name="Conlan S."/>
            <person name="Thomas P.J."/>
            <person name="Mullikin J."/>
            <person name="Palmore T.N."/>
            <person name="Frank K.M."/>
            <person name="Segre J.A."/>
        </authorList>
    </citation>
    <scope>NUCLEOTIDE SEQUENCE [LARGE SCALE GENOMIC DNA]</scope>
    <source>
        <strain evidence="3">ABOJV</strain>
    </source>
</reference>
<dbReference type="STRING" id="93064.BRX40_05715"/>
<protein>
    <submittedName>
        <fullName evidence="1">Uncharacterized protein</fullName>
    </submittedName>
</protein>
<evidence type="ECO:0000313" key="2">
    <source>
        <dbReference type="EMBL" id="RSV08366.1"/>
    </source>
</evidence>
<dbReference type="KEGG" id="skr:BRX40_05715"/>
<dbReference type="Proteomes" id="UP000185161">
    <property type="component" value="Chromosome"/>
</dbReference>
<keyword evidence="3" id="KW-1185">Reference proteome</keyword>
<proteinExistence type="predicted"/>
<reference evidence="1" key="1">
    <citation type="submission" date="2016-12" db="EMBL/GenBank/DDBJ databases">
        <title>Whole genome sequencing of Sphingomonas koreensis.</title>
        <authorList>
            <person name="Conlan S."/>
            <person name="Thomas P.J."/>
            <person name="Mullikin J."/>
            <person name="Palmore T.N."/>
            <person name="Frank K.M."/>
            <person name="Segre J.A."/>
        </authorList>
    </citation>
    <scope>NUCLEOTIDE SEQUENCE</scope>
    <source>
        <strain evidence="1">ABOJV</strain>
    </source>
</reference>
<dbReference type="OrthoDB" id="7567692at2"/>
<dbReference type="Proteomes" id="UP000286681">
    <property type="component" value="Unassembled WGS sequence"/>
</dbReference>